<dbReference type="STRING" id="870435.A0A0C3PB40"/>
<dbReference type="Proteomes" id="UP000054217">
    <property type="component" value="Unassembled WGS sequence"/>
</dbReference>
<reference evidence="1 2" key="1">
    <citation type="submission" date="2014-04" db="EMBL/GenBank/DDBJ databases">
        <authorList>
            <consortium name="DOE Joint Genome Institute"/>
            <person name="Kuo A."/>
            <person name="Kohler A."/>
            <person name="Costa M.D."/>
            <person name="Nagy L.G."/>
            <person name="Floudas D."/>
            <person name="Copeland A."/>
            <person name="Barry K.W."/>
            <person name="Cichocki N."/>
            <person name="Veneault-Fourrey C."/>
            <person name="LaButti K."/>
            <person name="Lindquist E.A."/>
            <person name="Lipzen A."/>
            <person name="Lundell T."/>
            <person name="Morin E."/>
            <person name="Murat C."/>
            <person name="Sun H."/>
            <person name="Tunlid A."/>
            <person name="Henrissat B."/>
            <person name="Grigoriev I.V."/>
            <person name="Hibbett D.S."/>
            <person name="Martin F."/>
            <person name="Nordberg H.P."/>
            <person name="Cantor M.N."/>
            <person name="Hua S.X."/>
        </authorList>
    </citation>
    <scope>NUCLEOTIDE SEQUENCE [LARGE SCALE GENOMIC DNA]</scope>
    <source>
        <strain evidence="1 2">Marx 270</strain>
    </source>
</reference>
<gene>
    <name evidence="1" type="ORF">M404DRAFT_128860</name>
</gene>
<accession>A0A0C3PB40</accession>
<evidence type="ECO:0000313" key="1">
    <source>
        <dbReference type="EMBL" id="KIO10860.1"/>
    </source>
</evidence>
<reference evidence="2" key="2">
    <citation type="submission" date="2015-01" db="EMBL/GenBank/DDBJ databases">
        <title>Evolutionary Origins and Diversification of the Mycorrhizal Mutualists.</title>
        <authorList>
            <consortium name="DOE Joint Genome Institute"/>
            <consortium name="Mycorrhizal Genomics Consortium"/>
            <person name="Kohler A."/>
            <person name="Kuo A."/>
            <person name="Nagy L.G."/>
            <person name="Floudas D."/>
            <person name="Copeland A."/>
            <person name="Barry K.W."/>
            <person name="Cichocki N."/>
            <person name="Veneault-Fourrey C."/>
            <person name="LaButti K."/>
            <person name="Lindquist E.A."/>
            <person name="Lipzen A."/>
            <person name="Lundell T."/>
            <person name="Morin E."/>
            <person name="Murat C."/>
            <person name="Riley R."/>
            <person name="Ohm R."/>
            <person name="Sun H."/>
            <person name="Tunlid A."/>
            <person name="Henrissat B."/>
            <person name="Grigoriev I.V."/>
            <person name="Hibbett D.S."/>
            <person name="Martin F."/>
        </authorList>
    </citation>
    <scope>NUCLEOTIDE SEQUENCE [LARGE SCALE GENOMIC DNA]</scope>
    <source>
        <strain evidence="2">Marx 270</strain>
    </source>
</reference>
<evidence type="ECO:0008006" key="3">
    <source>
        <dbReference type="Google" id="ProtNLM"/>
    </source>
</evidence>
<dbReference type="EMBL" id="KN831951">
    <property type="protein sequence ID" value="KIO10860.1"/>
    <property type="molecule type" value="Genomic_DNA"/>
</dbReference>
<dbReference type="HOGENOM" id="CLU_033666_12_6_1"/>
<sequence>WPPQSPDMNPIEHLWNHIKQELNKYSTWPKVEFGSFGRVAVVWNNIDPGVYQNLIESMPRRVQAVIKA</sequence>
<proteinExistence type="predicted"/>
<feature type="non-terminal residue" evidence="1">
    <location>
        <position position="1"/>
    </location>
</feature>
<dbReference type="Gene3D" id="3.30.420.10">
    <property type="entry name" value="Ribonuclease H-like superfamily/Ribonuclease H"/>
    <property type="match status" value="1"/>
</dbReference>
<dbReference type="OrthoDB" id="3242359at2759"/>
<dbReference type="InParanoid" id="A0A0C3PB40"/>
<organism evidence="1 2">
    <name type="scientific">Pisolithus tinctorius Marx 270</name>
    <dbReference type="NCBI Taxonomy" id="870435"/>
    <lineage>
        <taxon>Eukaryota</taxon>
        <taxon>Fungi</taxon>
        <taxon>Dikarya</taxon>
        <taxon>Basidiomycota</taxon>
        <taxon>Agaricomycotina</taxon>
        <taxon>Agaricomycetes</taxon>
        <taxon>Agaricomycetidae</taxon>
        <taxon>Boletales</taxon>
        <taxon>Sclerodermatineae</taxon>
        <taxon>Pisolithaceae</taxon>
        <taxon>Pisolithus</taxon>
    </lineage>
</organism>
<dbReference type="AlphaFoldDB" id="A0A0C3PB40"/>
<protein>
    <recommendedName>
        <fullName evidence="3">Tc1-like transposase DDE domain-containing protein</fullName>
    </recommendedName>
</protein>
<evidence type="ECO:0000313" key="2">
    <source>
        <dbReference type="Proteomes" id="UP000054217"/>
    </source>
</evidence>
<name>A0A0C3PB40_PISTI</name>
<dbReference type="InterPro" id="IPR036397">
    <property type="entry name" value="RNaseH_sf"/>
</dbReference>
<dbReference type="GO" id="GO:0003676">
    <property type="term" value="F:nucleic acid binding"/>
    <property type="evidence" value="ECO:0007669"/>
    <property type="project" value="InterPro"/>
</dbReference>
<keyword evidence="2" id="KW-1185">Reference proteome</keyword>